<gene>
    <name evidence="1" type="ORF">UFOPK2992_01475</name>
</gene>
<sequence>MIAQAHKLGKLIDCLGEIVEVGAADKGGLQPFHGELIVVECCSALRHNHCGHGARRAPVQVGCVSSSEIELTEPHERGSQHVFAVGVTGGQWLWQ</sequence>
<accession>A0A6J6YLH9</accession>
<evidence type="ECO:0000313" key="1">
    <source>
        <dbReference type="EMBL" id="CAB4809355.1"/>
    </source>
</evidence>
<name>A0A6J6YLH9_9ZZZZ</name>
<dbReference type="EMBL" id="CAFAAI010000279">
    <property type="protein sequence ID" value="CAB4809355.1"/>
    <property type="molecule type" value="Genomic_DNA"/>
</dbReference>
<proteinExistence type="predicted"/>
<dbReference type="AlphaFoldDB" id="A0A6J6YLH9"/>
<organism evidence="1">
    <name type="scientific">freshwater metagenome</name>
    <dbReference type="NCBI Taxonomy" id="449393"/>
    <lineage>
        <taxon>unclassified sequences</taxon>
        <taxon>metagenomes</taxon>
        <taxon>ecological metagenomes</taxon>
    </lineage>
</organism>
<protein>
    <submittedName>
        <fullName evidence="1">Unannotated protein</fullName>
    </submittedName>
</protein>
<reference evidence="1" key="1">
    <citation type="submission" date="2020-05" db="EMBL/GenBank/DDBJ databases">
        <authorList>
            <person name="Chiriac C."/>
            <person name="Salcher M."/>
            <person name="Ghai R."/>
            <person name="Kavagutti S V."/>
        </authorList>
    </citation>
    <scope>NUCLEOTIDE SEQUENCE</scope>
</reference>